<feature type="region of interest" description="Disordered" evidence="6">
    <location>
        <begin position="672"/>
        <end position="738"/>
    </location>
</feature>
<feature type="compositionally biased region" description="Polar residues" evidence="6">
    <location>
        <begin position="405"/>
        <end position="447"/>
    </location>
</feature>
<evidence type="ECO:0000256" key="2">
    <source>
        <dbReference type="ARBA" id="ARBA00022692"/>
    </source>
</evidence>
<proteinExistence type="predicted"/>
<dbReference type="PANTHER" id="PTHR31448:SF39">
    <property type="entry name" value="MYOSIN-BINDING PROTEIN 4-RELATED"/>
    <property type="match status" value="1"/>
</dbReference>
<evidence type="ECO:0000256" key="3">
    <source>
        <dbReference type="ARBA" id="ARBA00022989"/>
    </source>
</evidence>
<dbReference type="PANTHER" id="PTHR31448">
    <property type="entry name" value="MYOSIN-BINDING PROTEIN 2"/>
    <property type="match status" value="1"/>
</dbReference>
<dbReference type="PROSITE" id="PS51775">
    <property type="entry name" value="GTD_BINDING"/>
    <property type="match status" value="1"/>
</dbReference>
<keyword evidence="9" id="KW-1185">Reference proteome</keyword>
<feature type="compositionally biased region" description="Basic and acidic residues" evidence="6">
    <location>
        <begin position="282"/>
        <end position="301"/>
    </location>
</feature>
<evidence type="ECO:0000259" key="8">
    <source>
        <dbReference type="PROSITE" id="PS51775"/>
    </source>
</evidence>
<keyword evidence="3 7" id="KW-1133">Transmembrane helix</keyword>
<feature type="transmembrane region" description="Helical" evidence="7">
    <location>
        <begin position="12"/>
        <end position="33"/>
    </location>
</feature>
<feature type="compositionally biased region" description="Basic and acidic residues" evidence="6">
    <location>
        <begin position="381"/>
        <end position="404"/>
    </location>
</feature>
<feature type="compositionally biased region" description="Polar residues" evidence="6">
    <location>
        <begin position="337"/>
        <end position="352"/>
    </location>
</feature>
<reference evidence="10" key="2">
    <citation type="submission" date="2025-08" db="UniProtKB">
        <authorList>
            <consortium name="RefSeq"/>
        </authorList>
    </citation>
    <scope>IDENTIFICATION</scope>
    <source>
        <tissue evidence="10">Whole plant</tissue>
    </source>
</reference>
<sequence>MGVHGATLLTSAVCEWFLIFLLFFESALSYFLARFARYCHLQFPCLLCTRLDRFFGKDKQEFYQNLFCTDHRSELASLASYHAHGKIADGKRMCDDCLLSCTTSTKPNMKSHKLLVGKLGMVNGGSSSQSPSLSKDSLNGAKGPSTCTGCDKLCKSEQNALRSIQLKSPKRTFIKPPYIPLPQVPRQSRSNHRDNLKKTKGQSSGSEDKRSHRQPSRVVYNEPKIYSDSESDFPFSDDDVASVLPGHTSRFKPVVPPRHVLRGLNLPNPNISSPKAMPSRPDSSEEPKISKHHDVPEEINLKPENQSSSELPELISLDDVPSSPNAEKIPRRESDGVKTTSPSQNSLPTSISELMTLDGIAASLNKSEDVTKSSGVELATEEDRKDTKKIDTRQKASGETDKVVSDSSPLSHTQENSNNMSQSPVSTKENVTASGSDNSEVLANHVQSTERHVEASDSNEVKPPSSSSSVGSDFEYLDGSKVNEIEGESIIDQLKRQIEYDKKCLEALQKELEEERNASAIATNQTMNMITRLQEEKAALQMEALQYLRMMEEQAEYDRDELDKVNDLLTEKEKELQDLEAELEFYRENWPEEPMVQISNLKVENVAEQKTATDITNAVTISGSKLTKVSKIRDEDPVGATSSPLDFEEEKQCILNRLKSLQNRLKELYGNEVSSEKIEGKKLDQQGSSNGEEEIDSSMQKNVNNMSNGNHTDKDGSASLDSDDCSHSNGNNHSRKEVELDALENEISDLSERLEAIEFNHNLLEHIFNSLRSGDDGKQFIQDLAIQLRDIRKIGIRSRW</sequence>
<dbReference type="GO" id="GO:0016020">
    <property type="term" value="C:membrane"/>
    <property type="evidence" value="ECO:0007669"/>
    <property type="project" value="UniProtKB-SubCell"/>
</dbReference>
<protein>
    <submittedName>
        <fullName evidence="10">Myosin-binding protein 3-like isoform X1</fullName>
    </submittedName>
</protein>
<dbReference type="InterPro" id="IPR039306">
    <property type="entry name" value="MYOB"/>
</dbReference>
<keyword evidence="2 7" id="KW-0812">Transmembrane</keyword>
<feature type="compositionally biased region" description="Low complexity" evidence="6">
    <location>
        <begin position="456"/>
        <end position="473"/>
    </location>
</feature>
<feature type="region of interest" description="Disordered" evidence="6">
    <location>
        <begin position="172"/>
        <end position="235"/>
    </location>
</feature>
<comment type="subcellular location">
    <subcellularLocation>
        <location evidence="1">Membrane</location>
        <topology evidence="1">Single-pass membrane protein</topology>
    </subcellularLocation>
</comment>
<dbReference type="InterPro" id="IPR007656">
    <property type="entry name" value="GTD-bd"/>
</dbReference>
<feature type="region of interest" description="Disordered" evidence="6">
    <location>
        <begin position="247"/>
        <end position="352"/>
    </location>
</feature>
<evidence type="ECO:0000256" key="4">
    <source>
        <dbReference type="ARBA" id="ARBA00023136"/>
    </source>
</evidence>
<feature type="compositionally biased region" description="Polar residues" evidence="6">
    <location>
        <begin position="697"/>
        <end position="710"/>
    </location>
</feature>
<dbReference type="Proteomes" id="UP000515211">
    <property type="component" value="Chromosome 2"/>
</dbReference>
<dbReference type="Pfam" id="PF04576">
    <property type="entry name" value="Zein-binding"/>
    <property type="match status" value="1"/>
</dbReference>
<dbReference type="RefSeq" id="XP_052112868.1">
    <property type="nucleotide sequence ID" value="XM_052256908.1"/>
</dbReference>
<evidence type="ECO:0000313" key="10">
    <source>
        <dbReference type="RefSeq" id="XP_052112868.1"/>
    </source>
</evidence>
<feature type="region of interest" description="Disordered" evidence="6">
    <location>
        <begin position="364"/>
        <end position="475"/>
    </location>
</feature>
<dbReference type="GO" id="GO:0080115">
    <property type="term" value="F:myosin XI tail binding"/>
    <property type="evidence" value="ECO:0007669"/>
    <property type="project" value="UniProtKB-ARBA"/>
</dbReference>
<evidence type="ECO:0000256" key="5">
    <source>
        <dbReference type="SAM" id="Coils"/>
    </source>
</evidence>
<feature type="compositionally biased region" description="Basic and acidic residues" evidence="6">
    <location>
        <begin position="672"/>
        <end position="684"/>
    </location>
</feature>
<evidence type="ECO:0000313" key="9">
    <source>
        <dbReference type="Proteomes" id="UP000515211"/>
    </source>
</evidence>
<feature type="domain" description="GTD-binding" evidence="8">
    <location>
        <begin position="489"/>
        <end position="587"/>
    </location>
</feature>
<keyword evidence="4 7" id="KW-0472">Membrane</keyword>
<evidence type="ECO:0000256" key="1">
    <source>
        <dbReference type="ARBA" id="ARBA00004167"/>
    </source>
</evidence>
<organism evidence="9 10">
    <name type="scientific">Arachis duranensis</name>
    <name type="common">Wild peanut</name>
    <dbReference type="NCBI Taxonomy" id="130453"/>
    <lineage>
        <taxon>Eukaryota</taxon>
        <taxon>Viridiplantae</taxon>
        <taxon>Streptophyta</taxon>
        <taxon>Embryophyta</taxon>
        <taxon>Tracheophyta</taxon>
        <taxon>Spermatophyta</taxon>
        <taxon>Magnoliopsida</taxon>
        <taxon>eudicotyledons</taxon>
        <taxon>Gunneridae</taxon>
        <taxon>Pentapetalae</taxon>
        <taxon>rosids</taxon>
        <taxon>fabids</taxon>
        <taxon>Fabales</taxon>
        <taxon>Fabaceae</taxon>
        <taxon>Papilionoideae</taxon>
        <taxon>50 kb inversion clade</taxon>
        <taxon>dalbergioids sensu lato</taxon>
        <taxon>Dalbergieae</taxon>
        <taxon>Pterocarpus clade</taxon>
        <taxon>Arachis</taxon>
    </lineage>
</organism>
<name>A0A9C6TPJ9_ARADU</name>
<keyword evidence="5" id="KW-0175">Coiled coil</keyword>
<dbReference type="AlphaFoldDB" id="A0A9C6TPJ9"/>
<evidence type="ECO:0000256" key="6">
    <source>
        <dbReference type="SAM" id="MobiDB-lite"/>
    </source>
</evidence>
<dbReference type="GeneID" id="107473442"/>
<reference evidence="9" key="1">
    <citation type="journal article" date="2016" name="Nat. Genet.">
        <title>The genome sequences of Arachis duranensis and Arachis ipaensis, the diploid ancestors of cultivated peanut.</title>
        <authorList>
            <person name="Bertioli D.J."/>
            <person name="Cannon S.B."/>
            <person name="Froenicke L."/>
            <person name="Huang G."/>
            <person name="Farmer A.D."/>
            <person name="Cannon E.K."/>
            <person name="Liu X."/>
            <person name="Gao D."/>
            <person name="Clevenger J."/>
            <person name="Dash S."/>
            <person name="Ren L."/>
            <person name="Moretzsohn M.C."/>
            <person name="Shirasawa K."/>
            <person name="Huang W."/>
            <person name="Vidigal B."/>
            <person name="Abernathy B."/>
            <person name="Chu Y."/>
            <person name="Niederhuth C.E."/>
            <person name="Umale P."/>
            <person name="Araujo A.C."/>
            <person name="Kozik A."/>
            <person name="Kim K.D."/>
            <person name="Burow M.D."/>
            <person name="Varshney R.K."/>
            <person name="Wang X."/>
            <person name="Zhang X."/>
            <person name="Barkley N."/>
            <person name="Guimaraes P.M."/>
            <person name="Isobe S."/>
            <person name="Guo B."/>
            <person name="Liao B."/>
            <person name="Stalker H.T."/>
            <person name="Schmitz R.J."/>
            <person name="Scheffler B.E."/>
            <person name="Leal-Bertioli S.C."/>
            <person name="Xun X."/>
            <person name="Jackson S.A."/>
            <person name="Michelmore R."/>
            <person name="Ozias-Akins P."/>
        </authorList>
    </citation>
    <scope>NUCLEOTIDE SEQUENCE [LARGE SCALE GENOMIC DNA]</scope>
    <source>
        <strain evidence="9">cv. V14167</strain>
    </source>
</reference>
<gene>
    <name evidence="10" type="primary">LOC107473442</name>
</gene>
<accession>A0A9C6TPJ9</accession>
<feature type="coiled-coil region" evidence="5">
    <location>
        <begin position="491"/>
        <end position="589"/>
    </location>
</feature>
<evidence type="ECO:0000256" key="7">
    <source>
        <dbReference type="SAM" id="Phobius"/>
    </source>
</evidence>